<gene>
    <name evidence="1" type="ORF">MLD38_032493</name>
</gene>
<keyword evidence="2" id="KW-1185">Reference proteome</keyword>
<dbReference type="EMBL" id="CM042889">
    <property type="protein sequence ID" value="KAI4318829.1"/>
    <property type="molecule type" value="Genomic_DNA"/>
</dbReference>
<dbReference type="Proteomes" id="UP001057402">
    <property type="component" value="Chromosome 10"/>
</dbReference>
<comment type="caution">
    <text evidence="1">The sequence shown here is derived from an EMBL/GenBank/DDBJ whole genome shotgun (WGS) entry which is preliminary data.</text>
</comment>
<evidence type="ECO:0000313" key="1">
    <source>
        <dbReference type="EMBL" id="KAI4318829.1"/>
    </source>
</evidence>
<sequence length="134" mass="14586">MGNCLGRICMSDGFDGGLECNWPTETAVMGFKEDRVDKVLKKIKKVRFADDREYVGDRDAGIGEDGGVSRTVRIKVVISKKELLEMIERGGVTVGDGVVTESRLLIEGGSKANCNDDGLFDGWKPNLESISEAI</sequence>
<accession>A0ACB9M615</accession>
<name>A0ACB9M615_9MYRT</name>
<organism evidence="1 2">
    <name type="scientific">Melastoma candidum</name>
    <dbReference type="NCBI Taxonomy" id="119954"/>
    <lineage>
        <taxon>Eukaryota</taxon>
        <taxon>Viridiplantae</taxon>
        <taxon>Streptophyta</taxon>
        <taxon>Embryophyta</taxon>
        <taxon>Tracheophyta</taxon>
        <taxon>Spermatophyta</taxon>
        <taxon>Magnoliopsida</taxon>
        <taxon>eudicotyledons</taxon>
        <taxon>Gunneridae</taxon>
        <taxon>Pentapetalae</taxon>
        <taxon>rosids</taxon>
        <taxon>malvids</taxon>
        <taxon>Myrtales</taxon>
        <taxon>Melastomataceae</taxon>
        <taxon>Melastomatoideae</taxon>
        <taxon>Melastomateae</taxon>
        <taxon>Melastoma</taxon>
    </lineage>
</organism>
<protein>
    <submittedName>
        <fullName evidence="1">Uncharacterized protein</fullName>
    </submittedName>
</protein>
<evidence type="ECO:0000313" key="2">
    <source>
        <dbReference type="Proteomes" id="UP001057402"/>
    </source>
</evidence>
<proteinExistence type="predicted"/>
<reference evidence="2" key="1">
    <citation type="journal article" date="2023" name="Front. Plant Sci.">
        <title>Chromosomal-level genome assembly of Melastoma candidum provides insights into trichome evolution.</title>
        <authorList>
            <person name="Zhong Y."/>
            <person name="Wu W."/>
            <person name="Sun C."/>
            <person name="Zou P."/>
            <person name="Liu Y."/>
            <person name="Dai S."/>
            <person name="Zhou R."/>
        </authorList>
    </citation>
    <scope>NUCLEOTIDE SEQUENCE [LARGE SCALE GENOMIC DNA]</scope>
</reference>